<dbReference type="PANTHER" id="PTHR13166">
    <property type="entry name" value="PROTEIN C6ORF149"/>
    <property type="match status" value="1"/>
</dbReference>
<protein>
    <submittedName>
        <fullName evidence="3">LYR motif-containing protein 4</fullName>
    </submittedName>
</protein>
<comment type="similarity">
    <text evidence="1">Belongs to the complex I LYR family.</text>
</comment>
<dbReference type="InterPro" id="IPR008011">
    <property type="entry name" value="Complex1_LYR_dom"/>
</dbReference>
<dbReference type="STRING" id="48709.A0A1D2MU10"/>
<dbReference type="InterPro" id="IPR051522">
    <property type="entry name" value="ISC_assembly_LYR"/>
</dbReference>
<keyword evidence="4" id="KW-1185">Reference proteome</keyword>
<dbReference type="EMBL" id="LJIJ01000555">
    <property type="protein sequence ID" value="ODM96294.1"/>
    <property type="molecule type" value="Genomic_DNA"/>
</dbReference>
<evidence type="ECO:0000313" key="3">
    <source>
        <dbReference type="EMBL" id="ODM96294.1"/>
    </source>
</evidence>
<accession>A0A1D2MU10</accession>
<dbReference type="CDD" id="cd20264">
    <property type="entry name" value="Complex1_LYR_LYRM4"/>
    <property type="match status" value="1"/>
</dbReference>
<dbReference type="PANTHER" id="PTHR13166:SF7">
    <property type="entry name" value="LYR MOTIF-CONTAINING PROTEIN 4"/>
    <property type="match status" value="1"/>
</dbReference>
<dbReference type="Pfam" id="PF05347">
    <property type="entry name" value="Complex1_LYR"/>
    <property type="match status" value="1"/>
</dbReference>
<dbReference type="InterPro" id="IPR045297">
    <property type="entry name" value="Complex1_LYR_LYRM4"/>
</dbReference>
<gene>
    <name evidence="3" type="ORF">Ocin01_10387</name>
</gene>
<dbReference type="OMA" id="YTTDKLV"/>
<evidence type="ECO:0000313" key="4">
    <source>
        <dbReference type="Proteomes" id="UP000094527"/>
    </source>
</evidence>
<organism evidence="3 4">
    <name type="scientific">Orchesella cincta</name>
    <name type="common">Springtail</name>
    <name type="synonym">Podura cincta</name>
    <dbReference type="NCBI Taxonomy" id="48709"/>
    <lineage>
        <taxon>Eukaryota</taxon>
        <taxon>Metazoa</taxon>
        <taxon>Ecdysozoa</taxon>
        <taxon>Arthropoda</taxon>
        <taxon>Hexapoda</taxon>
        <taxon>Collembola</taxon>
        <taxon>Entomobryomorpha</taxon>
        <taxon>Entomobryoidea</taxon>
        <taxon>Orchesellidae</taxon>
        <taxon>Orchesellinae</taxon>
        <taxon>Orchesella</taxon>
    </lineage>
</organism>
<dbReference type="Proteomes" id="UP000094527">
    <property type="component" value="Unassembled WGS sequence"/>
</dbReference>
<sequence length="92" mass="10925">MSSSRMEVLRLYKVLLRESQKFPSYNYRNYFIRRIRDAFRENQQLSDKGDISREIARGNSNLNVIKRQVMVGQLYQSHKLVIEMIPASVTKN</sequence>
<dbReference type="GO" id="GO:0005739">
    <property type="term" value="C:mitochondrion"/>
    <property type="evidence" value="ECO:0007669"/>
    <property type="project" value="TreeGrafter"/>
</dbReference>
<feature type="domain" description="Complex 1 LYR protein" evidence="2">
    <location>
        <begin position="7"/>
        <end position="63"/>
    </location>
</feature>
<reference evidence="3 4" key="1">
    <citation type="journal article" date="2016" name="Genome Biol. Evol.">
        <title>Gene Family Evolution Reflects Adaptation to Soil Environmental Stressors in the Genome of the Collembolan Orchesella cincta.</title>
        <authorList>
            <person name="Faddeeva-Vakhrusheva A."/>
            <person name="Derks M.F."/>
            <person name="Anvar S.Y."/>
            <person name="Agamennone V."/>
            <person name="Suring W."/>
            <person name="Smit S."/>
            <person name="van Straalen N.M."/>
            <person name="Roelofs D."/>
        </authorList>
    </citation>
    <scope>NUCLEOTIDE SEQUENCE [LARGE SCALE GENOMIC DNA]</scope>
    <source>
        <tissue evidence="3">Mixed pool</tissue>
    </source>
</reference>
<proteinExistence type="inferred from homology"/>
<evidence type="ECO:0000259" key="2">
    <source>
        <dbReference type="Pfam" id="PF05347"/>
    </source>
</evidence>
<comment type="caution">
    <text evidence="3">The sequence shown here is derived from an EMBL/GenBank/DDBJ whole genome shotgun (WGS) entry which is preliminary data.</text>
</comment>
<name>A0A1D2MU10_ORCCI</name>
<evidence type="ECO:0000256" key="1">
    <source>
        <dbReference type="ARBA" id="ARBA00009508"/>
    </source>
</evidence>
<dbReference type="OrthoDB" id="275715at2759"/>
<dbReference type="AlphaFoldDB" id="A0A1D2MU10"/>
<dbReference type="GO" id="GO:0016226">
    <property type="term" value="P:iron-sulfur cluster assembly"/>
    <property type="evidence" value="ECO:0007669"/>
    <property type="project" value="InterPro"/>
</dbReference>
<dbReference type="GO" id="GO:1990221">
    <property type="term" value="C:L-cysteine desulfurase complex"/>
    <property type="evidence" value="ECO:0007669"/>
    <property type="project" value="TreeGrafter"/>
</dbReference>